<evidence type="ECO:0000313" key="1">
    <source>
        <dbReference type="EMBL" id="KAH3691137.1"/>
    </source>
</evidence>
<dbReference type="AlphaFoldDB" id="A0A9D4BDF9"/>
<feature type="non-terminal residue" evidence="1">
    <location>
        <position position="1"/>
    </location>
</feature>
<reference evidence="1" key="1">
    <citation type="journal article" date="2019" name="bioRxiv">
        <title>The Genome of the Zebra Mussel, Dreissena polymorpha: A Resource for Invasive Species Research.</title>
        <authorList>
            <person name="McCartney M.A."/>
            <person name="Auch B."/>
            <person name="Kono T."/>
            <person name="Mallez S."/>
            <person name="Zhang Y."/>
            <person name="Obille A."/>
            <person name="Becker A."/>
            <person name="Abrahante J.E."/>
            <person name="Garbe J."/>
            <person name="Badalamenti J.P."/>
            <person name="Herman A."/>
            <person name="Mangelson H."/>
            <person name="Liachko I."/>
            <person name="Sullivan S."/>
            <person name="Sone E.D."/>
            <person name="Koren S."/>
            <person name="Silverstein K.A.T."/>
            <person name="Beckman K.B."/>
            <person name="Gohl D.M."/>
        </authorList>
    </citation>
    <scope>NUCLEOTIDE SEQUENCE</scope>
    <source>
        <strain evidence="1">Duluth1</strain>
        <tissue evidence="1">Whole animal</tissue>
    </source>
</reference>
<accession>A0A9D4BDF9</accession>
<protein>
    <submittedName>
        <fullName evidence="1">Uncharacterized protein</fullName>
    </submittedName>
</protein>
<keyword evidence="2" id="KW-1185">Reference proteome</keyword>
<comment type="caution">
    <text evidence="1">The sequence shown here is derived from an EMBL/GenBank/DDBJ whole genome shotgun (WGS) entry which is preliminary data.</text>
</comment>
<evidence type="ECO:0000313" key="2">
    <source>
        <dbReference type="Proteomes" id="UP000828390"/>
    </source>
</evidence>
<organism evidence="1 2">
    <name type="scientific">Dreissena polymorpha</name>
    <name type="common">Zebra mussel</name>
    <name type="synonym">Mytilus polymorpha</name>
    <dbReference type="NCBI Taxonomy" id="45954"/>
    <lineage>
        <taxon>Eukaryota</taxon>
        <taxon>Metazoa</taxon>
        <taxon>Spiralia</taxon>
        <taxon>Lophotrochozoa</taxon>
        <taxon>Mollusca</taxon>
        <taxon>Bivalvia</taxon>
        <taxon>Autobranchia</taxon>
        <taxon>Heteroconchia</taxon>
        <taxon>Euheterodonta</taxon>
        <taxon>Imparidentia</taxon>
        <taxon>Neoheterodontei</taxon>
        <taxon>Myida</taxon>
        <taxon>Dreissenoidea</taxon>
        <taxon>Dreissenidae</taxon>
        <taxon>Dreissena</taxon>
    </lineage>
</organism>
<proteinExistence type="predicted"/>
<name>A0A9D4BDF9_DREPO</name>
<reference evidence="1" key="2">
    <citation type="submission" date="2020-11" db="EMBL/GenBank/DDBJ databases">
        <authorList>
            <person name="McCartney M.A."/>
            <person name="Auch B."/>
            <person name="Kono T."/>
            <person name="Mallez S."/>
            <person name="Becker A."/>
            <person name="Gohl D.M."/>
            <person name="Silverstein K.A.T."/>
            <person name="Koren S."/>
            <person name="Bechman K.B."/>
            <person name="Herman A."/>
            <person name="Abrahante J.E."/>
            <person name="Garbe J."/>
        </authorList>
    </citation>
    <scope>NUCLEOTIDE SEQUENCE</scope>
    <source>
        <strain evidence="1">Duluth1</strain>
        <tissue evidence="1">Whole animal</tissue>
    </source>
</reference>
<dbReference type="EMBL" id="JAIWYP010000043">
    <property type="protein sequence ID" value="KAH3691137.1"/>
    <property type="molecule type" value="Genomic_DNA"/>
</dbReference>
<dbReference type="Proteomes" id="UP000828390">
    <property type="component" value="Unassembled WGS sequence"/>
</dbReference>
<sequence>TDKKAKKLETKLLTSGLPKRRMITLLVGKGLAKGREDLYMTQHCADHDWS</sequence>
<gene>
    <name evidence="1" type="ORF">DPMN_191278</name>
</gene>